<keyword evidence="5" id="KW-0444">Lipid biosynthesis</keyword>
<dbReference type="PANTHER" id="PTHR10434:SF11">
    <property type="entry name" value="1-ACYL-SN-GLYCEROL-3-PHOSPHATE ACYLTRANSFERASE"/>
    <property type="match status" value="1"/>
</dbReference>
<evidence type="ECO:0000256" key="1">
    <source>
        <dbReference type="ARBA" id="ARBA00004728"/>
    </source>
</evidence>
<dbReference type="GO" id="GO:0016020">
    <property type="term" value="C:membrane"/>
    <property type="evidence" value="ECO:0007669"/>
    <property type="project" value="InterPro"/>
</dbReference>
<evidence type="ECO:0000313" key="8">
    <source>
        <dbReference type="Proteomes" id="UP000005408"/>
    </source>
</evidence>
<comment type="domain">
    <text evidence="5">The HXXXXD motif is essential for acyltransferase activity and may constitute the binding site for the phosphate moiety of the glycerol-3-phosphate.</text>
</comment>
<dbReference type="AlphaFoldDB" id="A0A8W8L8W2"/>
<name>A0A8W8L8W2_MAGGI</name>
<dbReference type="Pfam" id="PF01553">
    <property type="entry name" value="Acyltransferase"/>
    <property type="match status" value="1"/>
</dbReference>
<dbReference type="GO" id="GO:0006654">
    <property type="term" value="P:phosphatidic acid biosynthetic process"/>
    <property type="evidence" value="ECO:0007669"/>
    <property type="project" value="TreeGrafter"/>
</dbReference>
<dbReference type="InterPro" id="IPR004552">
    <property type="entry name" value="AGP_acyltrans"/>
</dbReference>
<dbReference type="SMART" id="SM00563">
    <property type="entry name" value="PlsC"/>
    <property type="match status" value="1"/>
</dbReference>
<dbReference type="Proteomes" id="UP000005408">
    <property type="component" value="Unassembled WGS sequence"/>
</dbReference>
<dbReference type="SUPFAM" id="SSF69593">
    <property type="entry name" value="Glycerol-3-phosphate (1)-acyltransferase"/>
    <property type="match status" value="1"/>
</dbReference>
<dbReference type="InterPro" id="IPR002123">
    <property type="entry name" value="Plipid/glycerol_acylTrfase"/>
</dbReference>
<keyword evidence="3 5" id="KW-0808">Transferase</keyword>
<dbReference type="PANTHER" id="PTHR10434">
    <property type="entry name" value="1-ACYL-SN-GLYCEROL-3-PHOSPHATE ACYLTRANSFERASE"/>
    <property type="match status" value="1"/>
</dbReference>
<dbReference type="GO" id="GO:0003841">
    <property type="term" value="F:1-acylglycerol-3-phosphate O-acyltransferase activity"/>
    <property type="evidence" value="ECO:0007669"/>
    <property type="project" value="UniProtKB-UniRule"/>
</dbReference>
<comment type="pathway">
    <text evidence="1">Phospholipid metabolism; CDP-diacylglycerol biosynthesis; CDP-diacylglycerol from sn-glycerol 3-phosphate: step 2/3.</text>
</comment>
<sequence length="267" mass="30928">MISKIYIIFYYFAFVPNPIPTLTFVFTQFPDQLIKNRELSMTVFWVILTCRPKSTENSRFANWALVKLKYFYGWEFEIHGKEYLMKDEPCVVLINHQSGLDLIGLMEIWNWRYHCAVVGKRSLMYFGMFGLATYLCDTIFLDRFDRAKAVQQMNAVVDQIQSKKLKVFVFPEGTRNHEGSMLPFKKGAFHIAVQSQVPIVPVVFSSYKSMYSKKNKIFKGGRIVITCLPPVSTSGLSKDNIPELLESVRNAMIETYNRTSDVKDKSE</sequence>
<keyword evidence="4 5" id="KW-0012">Acyltransferase</keyword>
<keyword evidence="5" id="KW-0443">Lipid metabolism</keyword>
<accession>A0A8W8L8W2</accession>
<evidence type="ECO:0000256" key="2">
    <source>
        <dbReference type="ARBA" id="ARBA00008655"/>
    </source>
</evidence>
<dbReference type="EnsemblMetazoa" id="G27096.3">
    <property type="protein sequence ID" value="G27096.3:cds"/>
    <property type="gene ID" value="G27096"/>
</dbReference>
<evidence type="ECO:0000256" key="3">
    <source>
        <dbReference type="ARBA" id="ARBA00022679"/>
    </source>
</evidence>
<protein>
    <recommendedName>
        <fullName evidence="5">1-acyl-sn-glycerol-3-phosphate acyltransferase</fullName>
        <ecNumber evidence="5">2.3.1.51</ecNumber>
    </recommendedName>
</protein>
<evidence type="ECO:0000256" key="4">
    <source>
        <dbReference type="ARBA" id="ARBA00023315"/>
    </source>
</evidence>
<proteinExistence type="inferred from homology"/>
<reference evidence="7" key="1">
    <citation type="submission" date="2022-08" db="UniProtKB">
        <authorList>
            <consortium name="EnsemblMetazoa"/>
        </authorList>
    </citation>
    <scope>IDENTIFICATION</scope>
    <source>
        <strain evidence="7">05x7-T-G4-1.051#20</strain>
    </source>
</reference>
<feature type="domain" description="Phospholipid/glycerol acyltransferase" evidence="6">
    <location>
        <begin position="90"/>
        <end position="207"/>
    </location>
</feature>
<evidence type="ECO:0000259" key="6">
    <source>
        <dbReference type="SMART" id="SM00563"/>
    </source>
</evidence>
<dbReference type="NCBIfam" id="TIGR00530">
    <property type="entry name" value="AGP_acyltrn"/>
    <property type="match status" value="1"/>
</dbReference>
<comment type="catalytic activity">
    <reaction evidence="5">
        <text>a 1-acyl-sn-glycero-3-phosphate + an acyl-CoA = a 1,2-diacyl-sn-glycero-3-phosphate + CoA</text>
        <dbReference type="Rhea" id="RHEA:19709"/>
        <dbReference type="ChEBI" id="CHEBI:57287"/>
        <dbReference type="ChEBI" id="CHEBI:57970"/>
        <dbReference type="ChEBI" id="CHEBI:58342"/>
        <dbReference type="ChEBI" id="CHEBI:58608"/>
        <dbReference type="EC" id="2.3.1.51"/>
    </reaction>
</comment>
<dbReference type="CDD" id="cd07989">
    <property type="entry name" value="LPLAT_AGPAT-like"/>
    <property type="match status" value="1"/>
</dbReference>
<keyword evidence="8" id="KW-1185">Reference proteome</keyword>
<evidence type="ECO:0000256" key="5">
    <source>
        <dbReference type="RuleBase" id="RU361267"/>
    </source>
</evidence>
<keyword evidence="5" id="KW-1208">Phospholipid metabolism</keyword>
<evidence type="ECO:0000313" key="7">
    <source>
        <dbReference type="EnsemblMetazoa" id="G27096.3:cds"/>
    </source>
</evidence>
<keyword evidence="5" id="KW-0594">Phospholipid biosynthesis</keyword>
<organism evidence="7 8">
    <name type="scientific">Magallana gigas</name>
    <name type="common">Pacific oyster</name>
    <name type="synonym">Crassostrea gigas</name>
    <dbReference type="NCBI Taxonomy" id="29159"/>
    <lineage>
        <taxon>Eukaryota</taxon>
        <taxon>Metazoa</taxon>
        <taxon>Spiralia</taxon>
        <taxon>Lophotrochozoa</taxon>
        <taxon>Mollusca</taxon>
        <taxon>Bivalvia</taxon>
        <taxon>Autobranchia</taxon>
        <taxon>Pteriomorphia</taxon>
        <taxon>Ostreida</taxon>
        <taxon>Ostreoidea</taxon>
        <taxon>Ostreidae</taxon>
        <taxon>Magallana</taxon>
    </lineage>
</organism>
<dbReference type="EC" id="2.3.1.51" evidence="5"/>
<dbReference type="GO" id="GO:0005783">
    <property type="term" value="C:endoplasmic reticulum"/>
    <property type="evidence" value="ECO:0007669"/>
    <property type="project" value="TreeGrafter"/>
</dbReference>
<comment type="similarity">
    <text evidence="2 5">Belongs to the 1-acyl-sn-glycerol-3-phosphate acyltransferase family.</text>
</comment>